<organism evidence="1 2">
    <name type="scientific">Cryptosporangium minutisporangium</name>
    <dbReference type="NCBI Taxonomy" id="113569"/>
    <lineage>
        <taxon>Bacteria</taxon>
        <taxon>Bacillati</taxon>
        <taxon>Actinomycetota</taxon>
        <taxon>Actinomycetes</taxon>
        <taxon>Cryptosporangiales</taxon>
        <taxon>Cryptosporangiaceae</taxon>
        <taxon>Cryptosporangium</taxon>
    </lineage>
</organism>
<sequence length="130" mass="14338">MNSLRPTAEAAFPAKAFSGLPLDSVTLDAVRAGEVTTDDLRIHPETLEHQAHVAEEHANPQLAANFRRAAELTALDDADVMRIYEALRPRRSTFEELQETADWLSARGAVINAGLVREAASVYQRRGLCR</sequence>
<dbReference type="SUPFAM" id="SSF47148">
    <property type="entry name" value="Diol dehydratase, gamma subunit"/>
    <property type="match status" value="1"/>
</dbReference>
<dbReference type="Pfam" id="PF02287">
    <property type="entry name" value="Dehydratase_SU"/>
    <property type="match status" value="1"/>
</dbReference>
<name>A0ABP6SV49_9ACTN</name>
<keyword evidence="2" id="KW-1185">Reference proteome</keyword>
<protein>
    <submittedName>
        <fullName evidence="1">Diol dehydratase small subunit</fullName>
    </submittedName>
</protein>
<accession>A0ABP6SV49</accession>
<evidence type="ECO:0000313" key="1">
    <source>
        <dbReference type="EMBL" id="GAA3386111.1"/>
    </source>
</evidence>
<dbReference type="Gene3D" id="1.10.1510.20">
    <property type="entry name" value="Propanediol/glycerol dehydratase, small subunit"/>
    <property type="match status" value="1"/>
</dbReference>
<reference evidence="2" key="1">
    <citation type="journal article" date="2019" name="Int. J. Syst. Evol. Microbiol.">
        <title>The Global Catalogue of Microorganisms (GCM) 10K type strain sequencing project: providing services to taxonomists for standard genome sequencing and annotation.</title>
        <authorList>
            <consortium name="The Broad Institute Genomics Platform"/>
            <consortium name="The Broad Institute Genome Sequencing Center for Infectious Disease"/>
            <person name="Wu L."/>
            <person name="Ma J."/>
        </authorList>
    </citation>
    <scope>NUCLEOTIDE SEQUENCE [LARGE SCALE GENOMIC DNA]</scope>
    <source>
        <strain evidence="2">JCM 9458</strain>
    </source>
</reference>
<dbReference type="Proteomes" id="UP001501676">
    <property type="component" value="Unassembled WGS sequence"/>
</dbReference>
<evidence type="ECO:0000313" key="2">
    <source>
        <dbReference type="Proteomes" id="UP001501676"/>
    </source>
</evidence>
<dbReference type="EMBL" id="BAAAYN010000014">
    <property type="protein sequence ID" value="GAA3386111.1"/>
    <property type="molecule type" value="Genomic_DNA"/>
</dbReference>
<dbReference type="InterPro" id="IPR036091">
    <property type="entry name" value="Prodiol/glycerol_DeHase__sf_su"/>
</dbReference>
<proteinExistence type="predicted"/>
<dbReference type="InterPro" id="IPR003207">
    <property type="entry name" value="Ppandiol/glycerol_DeHydtase_su"/>
</dbReference>
<comment type="caution">
    <text evidence="1">The sequence shown here is derived from an EMBL/GenBank/DDBJ whole genome shotgun (WGS) entry which is preliminary data.</text>
</comment>
<dbReference type="RefSeq" id="WP_345727953.1">
    <property type="nucleotide sequence ID" value="NZ_BAAAYN010000014.1"/>
</dbReference>
<gene>
    <name evidence="1" type="ORF">GCM10020369_22190</name>
</gene>